<comment type="caution">
    <text evidence="2">The sequence shown here is derived from an EMBL/GenBank/DDBJ whole genome shotgun (WGS) entry which is preliminary data.</text>
</comment>
<dbReference type="Proteomes" id="UP001500325">
    <property type="component" value="Unassembled WGS sequence"/>
</dbReference>
<organism evidence="2 3">
    <name type="scientific">Pseudonocardia yuanmonensis</name>
    <dbReference type="NCBI Taxonomy" id="1095914"/>
    <lineage>
        <taxon>Bacteria</taxon>
        <taxon>Bacillati</taxon>
        <taxon>Actinomycetota</taxon>
        <taxon>Actinomycetes</taxon>
        <taxon>Pseudonocardiales</taxon>
        <taxon>Pseudonocardiaceae</taxon>
        <taxon>Pseudonocardia</taxon>
    </lineage>
</organism>
<reference evidence="3" key="1">
    <citation type="journal article" date="2019" name="Int. J. Syst. Evol. Microbiol.">
        <title>The Global Catalogue of Microorganisms (GCM) 10K type strain sequencing project: providing services to taxonomists for standard genome sequencing and annotation.</title>
        <authorList>
            <consortium name="The Broad Institute Genomics Platform"/>
            <consortium name="The Broad Institute Genome Sequencing Center for Infectious Disease"/>
            <person name="Wu L."/>
            <person name="Ma J."/>
        </authorList>
    </citation>
    <scope>NUCLEOTIDE SEQUENCE [LARGE SCALE GENOMIC DNA]</scope>
    <source>
        <strain evidence="3">JCM 18055</strain>
    </source>
</reference>
<evidence type="ECO:0000313" key="3">
    <source>
        <dbReference type="Proteomes" id="UP001500325"/>
    </source>
</evidence>
<name>A0ABP8XVK1_9PSEU</name>
<gene>
    <name evidence="2" type="ORF">GCM10023215_66470</name>
</gene>
<sequence length="147" mass="14664">MRRSRSARTSAGNDGAGGSAGSADVLAGPGAFPRLSAGALRPRDPRRRGVRRRVRSPLSGAAALPFWGAAAACGAAGPVAVVGVGPDGRGTPVRAEGSPARAAVFPVARMEVIVRQVCLSGARTAPGGHVVQRTARDVCSGGRCGSQ</sequence>
<proteinExistence type="predicted"/>
<evidence type="ECO:0000313" key="2">
    <source>
        <dbReference type="EMBL" id="GAA4714056.1"/>
    </source>
</evidence>
<evidence type="ECO:0000256" key="1">
    <source>
        <dbReference type="SAM" id="MobiDB-lite"/>
    </source>
</evidence>
<accession>A0ABP8XVK1</accession>
<feature type="region of interest" description="Disordered" evidence="1">
    <location>
        <begin position="1"/>
        <end position="56"/>
    </location>
</feature>
<dbReference type="EMBL" id="BAABIC010000040">
    <property type="protein sequence ID" value="GAA4714056.1"/>
    <property type="molecule type" value="Genomic_DNA"/>
</dbReference>
<protein>
    <submittedName>
        <fullName evidence="2">Uncharacterized protein</fullName>
    </submittedName>
</protein>
<keyword evidence="3" id="KW-1185">Reference proteome</keyword>
<feature type="compositionally biased region" description="Basic residues" evidence="1">
    <location>
        <begin position="44"/>
        <end position="55"/>
    </location>
</feature>